<dbReference type="EMBL" id="AFDP01000010">
    <property type="protein sequence ID" value="EGG40162.1"/>
    <property type="molecule type" value="Genomic_DNA"/>
</dbReference>
<sequence>MFNFKKIFQIIKELSVYDSEKRKRLRLSASFGTIKPISENEEENLYGKPNFNAVF</sequence>
<proteinExistence type="predicted"/>
<accession>F3SI26</accession>
<reference evidence="1 2" key="1">
    <citation type="submission" date="2011-03" db="EMBL/GenBank/DDBJ databases">
        <authorList>
            <person name="Muzny D."/>
            <person name="Qin X."/>
            <person name="Deng J."/>
            <person name="Jiang H."/>
            <person name="Liu Y."/>
            <person name="Qu J."/>
            <person name="Song X.-Z."/>
            <person name="Zhang L."/>
            <person name="Thornton R."/>
            <person name="Coyle M."/>
            <person name="Francisco L."/>
            <person name="Jackson L."/>
            <person name="Javaid M."/>
            <person name="Korchina V."/>
            <person name="Kovar C."/>
            <person name="Mata R."/>
            <person name="Mathew T."/>
            <person name="Ngo R."/>
            <person name="Nguyen L."/>
            <person name="Nguyen N."/>
            <person name="Okwuonu G."/>
            <person name="Ongeri F."/>
            <person name="Pham C."/>
            <person name="Simmons D."/>
            <person name="Wilczek-Boney K."/>
            <person name="Hale W."/>
            <person name="Jakkamsetti A."/>
            <person name="Pham P."/>
            <person name="Ruth R."/>
            <person name="San Lucas F."/>
            <person name="Warren J."/>
            <person name="Zhang J."/>
            <person name="Zhao Z."/>
            <person name="Zhou C."/>
            <person name="Zhu D."/>
            <person name="Lee S."/>
            <person name="Bess C."/>
            <person name="Blankenburg K."/>
            <person name="Forbes L."/>
            <person name="Fu Q."/>
            <person name="Gubbala S."/>
            <person name="Hirani K."/>
            <person name="Jayaseelan J.C."/>
            <person name="Lara F."/>
            <person name="Munidasa M."/>
            <person name="Palculict T."/>
            <person name="Patil S."/>
            <person name="Pu L.-L."/>
            <person name="Saada N."/>
            <person name="Tang L."/>
            <person name="Weissenberger G."/>
            <person name="Zhu Y."/>
            <person name="Hemphill L."/>
            <person name="Shang Y."/>
            <person name="Youmans B."/>
            <person name="Ayvaz T."/>
            <person name="Ross M."/>
            <person name="Santibanez J."/>
            <person name="Aqrawi P."/>
            <person name="Gross S."/>
            <person name="Joshi V."/>
            <person name="Fowler G."/>
            <person name="Nazareth L."/>
            <person name="Reid J."/>
            <person name="Worley K."/>
            <person name="Petrosino J."/>
            <person name="Highlander S."/>
            <person name="Gibbs R."/>
        </authorList>
    </citation>
    <scope>NUCLEOTIDE SEQUENCE [LARGE SCALE GENOMIC DNA]</scope>
    <source>
        <strain evidence="1 2">SK1087</strain>
    </source>
</reference>
<dbReference type="AlphaFoldDB" id="F3SI26"/>
<dbReference type="HOGENOM" id="CLU_3030635_0_0_9"/>
<comment type="caution">
    <text evidence="1">The sequence shown here is derived from an EMBL/GenBank/DDBJ whole genome shotgun (WGS) entry which is preliminary data.</text>
</comment>
<dbReference type="Proteomes" id="UP000003378">
    <property type="component" value="Unassembled WGS sequence"/>
</dbReference>
<evidence type="ECO:0000313" key="1">
    <source>
        <dbReference type="EMBL" id="EGG40162.1"/>
    </source>
</evidence>
<keyword evidence="1" id="KW-0449">Lipoprotein</keyword>
<evidence type="ECO:0000313" key="2">
    <source>
        <dbReference type="Proteomes" id="UP000003378"/>
    </source>
</evidence>
<name>F3SI26_STRSA</name>
<protein>
    <submittedName>
        <fullName evidence="1">Peptidoglycan-associated lipoprotein</fullName>
    </submittedName>
</protein>
<dbReference type="PATRIC" id="fig|888824.3.peg.778"/>
<organism evidence="1 2">
    <name type="scientific">Streptococcus sanguinis SK1087</name>
    <dbReference type="NCBI Taxonomy" id="888824"/>
    <lineage>
        <taxon>Bacteria</taxon>
        <taxon>Bacillati</taxon>
        <taxon>Bacillota</taxon>
        <taxon>Bacilli</taxon>
        <taxon>Lactobacillales</taxon>
        <taxon>Streptococcaceae</taxon>
        <taxon>Streptococcus</taxon>
    </lineage>
</organism>
<gene>
    <name evidence="1" type="ORF">HMPREF9397_0798</name>
</gene>